<dbReference type="InParanoid" id="N1JQR1"/>
<gene>
    <name evidence="2" type="ORF">BGHDH14_bgh04130</name>
</gene>
<dbReference type="AlphaFoldDB" id="N1JQR1"/>
<reference evidence="2 3" key="1">
    <citation type="journal article" date="2010" name="Science">
        <title>Genome expansion and gene loss in powdery mildew fungi reveal tradeoffs in extreme parasitism.</title>
        <authorList>
            <person name="Spanu P.D."/>
            <person name="Abbott J.C."/>
            <person name="Amselem J."/>
            <person name="Burgis T.A."/>
            <person name="Soanes D.M."/>
            <person name="Stueber K."/>
            <person name="Ver Loren van Themaat E."/>
            <person name="Brown J.K.M."/>
            <person name="Butcher S.A."/>
            <person name="Gurr S.J."/>
            <person name="Lebrun M.-H."/>
            <person name="Ridout C.J."/>
            <person name="Schulze-Lefert P."/>
            <person name="Talbot N.J."/>
            <person name="Ahmadinejad N."/>
            <person name="Ametz C."/>
            <person name="Barton G.R."/>
            <person name="Benjdia M."/>
            <person name="Bidzinski P."/>
            <person name="Bindschedler L.V."/>
            <person name="Both M."/>
            <person name="Brewer M.T."/>
            <person name="Cadle-Davidson L."/>
            <person name="Cadle-Davidson M.M."/>
            <person name="Collemare J."/>
            <person name="Cramer R."/>
            <person name="Frenkel O."/>
            <person name="Godfrey D."/>
            <person name="Harriman J."/>
            <person name="Hoede C."/>
            <person name="King B.C."/>
            <person name="Klages S."/>
            <person name="Kleemann J."/>
            <person name="Knoll D."/>
            <person name="Koti P.S."/>
            <person name="Kreplak J."/>
            <person name="Lopez-Ruiz F.J."/>
            <person name="Lu X."/>
            <person name="Maekawa T."/>
            <person name="Mahanil S."/>
            <person name="Micali C."/>
            <person name="Milgroom M.G."/>
            <person name="Montana G."/>
            <person name="Noir S."/>
            <person name="O'Connell R.J."/>
            <person name="Oberhaensli S."/>
            <person name="Parlange F."/>
            <person name="Pedersen C."/>
            <person name="Quesneville H."/>
            <person name="Reinhardt R."/>
            <person name="Rott M."/>
            <person name="Sacristan S."/>
            <person name="Schmidt S.M."/>
            <person name="Schoen M."/>
            <person name="Skamnioti P."/>
            <person name="Sommer H."/>
            <person name="Stephens A."/>
            <person name="Takahara H."/>
            <person name="Thordal-Christensen H."/>
            <person name="Vigouroux M."/>
            <person name="Wessling R."/>
            <person name="Wicker T."/>
            <person name="Panstruga R."/>
        </authorList>
    </citation>
    <scope>NUCLEOTIDE SEQUENCE [LARGE SCALE GENOMIC DNA]</scope>
    <source>
        <strain evidence="2">DH14</strain>
    </source>
</reference>
<dbReference type="EMBL" id="CAUH01007266">
    <property type="protein sequence ID" value="CCU82941.1"/>
    <property type="molecule type" value="Genomic_DNA"/>
</dbReference>
<keyword evidence="3" id="KW-1185">Reference proteome</keyword>
<evidence type="ECO:0000256" key="1">
    <source>
        <dbReference type="SAM" id="SignalP"/>
    </source>
</evidence>
<name>N1JQR1_BLUG1</name>
<comment type="caution">
    <text evidence="2">The sequence shown here is derived from an EMBL/GenBank/DDBJ whole genome shotgun (WGS) entry which is preliminary data.</text>
</comment>
<dbReference type="Proteomes" id="UP000015441">
    <property type="component" value="Unassembled WGS sequence"/>
</dbReference>
<organism evidence="2 3">
    <name type="scientific">Blumeria graminis f. sp. hordei (strain DH14)</name>
    <name type="common">Barley powdery mildew</name>
    <name type="synonym">Oidium monilioides f. sp. hordei</name>
    <dbReference type="NCBI Taxonomy" id="546991"/>
    <lineage>
        <taxon>Eukaryota</taxon>
        <taxon>Fungi</taxon>
        <taxon>Dikarya</taxon>
        <taxon>Ascomycota</taxon>
        <taxon>Pezizomycotina</taxon>
        <taxon>Leotiomycetes</taxon>
        <taxon>Erysiphales</taxon>
        <taxon>Erysiphaceae</taxon>
        <taxon>Blumeria</taxon>
        <taxon>Blumeria hordei</taxon>
    </lineage>
</organism>
<keyword evidence="1" id="KW-0732">Signal</keyword>
<proteinExistence type="predicted"/>
<feature type="chain" id="PRO_5004107378" evidence="1">
    <location>
        <begin position="22"/>
        <end position="93"/>
    </location>
</feature>
<dbReference type="HOGENOM" id="CLU_2399379_0_0_1"/>
<accession>N1JQR1</accession>
<evidence type="ECO:0000313" key="3">
    <source>
        <dbReference type="Proteomes" id="UP000015441"/>
    </source>
</evidence>
<feature type="signal peptide" evidence="1">
    <location>
        <begin position="1"/>
        <end position="21"/>
    </location>
</feature>
<protein>
    <submittedName>
        <fullName evidence="2">CSEP0186 putative effector protein</fullName>
    </submittedName>
</protein>
<evidence type="ECO:0000313" key="2">
    <source>
        <dbReference type="EMBL" id="CCU82941.1"/>
    </source>
</evidence>
<sequence>MKCATFASITAILSFVTQAFAVKNYICNGERISCKTIRKNIDEHYDMIYSPESKDFHNPGRDESAFSTLQHVFGSNPLTATMAGIDHICHPEV</sequence>